<dbReference type="InterPro" id="IPR001647">
    <property type="entry name" value="HTH_TetR"/>
</dbReference>
<dbReference type="InterPro" id="IPR036271">
    <property type="entry name" value="Tet_transcr_reg_TetR-rel_C_sf"/>
</dbReference>
<dbReference type="PROSITE" id="PS50977">
    <property type="entry name" value="HTH_TETR_2"/>
    <property type="match status" value="1"/>
</dbReference>
<dbReference type="SUPFAM" id="SSF46689">
    <property type="entry name" value="Homeodomain-like"/>
    <property type="match status" value="1"/>
</dbReference>
<name>A0A2M9CIX0_9MICO</name>
<feature type="DNA-binding region" description="H-T-H motif" evidence="4">
    <location>
        <begin position="37"/>
        <end position="56"/>
    </location>
</feature>
<dbReference type="Pfam" id="PF00440">
    <property type="entry name" value="TetR_N"/>
    <property type="match status" value="1"/>
</dbReference>
<dbReference type="InterPro" id="IPR025996">
    <property type="entry name" value="MT1864/Rv1816-like_C"/>
</dbReference>
<dbReference type="PANTHER" id="PTHR30055">
    <property type="entry name" value="HTH-TYPE TRANSCRIPTIONAL REGULATOR RUTR"/>
    <property type="match status" value="1"/>
</dbReference>
<dbReference type="SUPFAM" id="SSF48498">
    <property type="entry name" value="Tetracyclin repressor-like, C-terminal domain"/>
    <property type="match status" value="1"/>
</dbReference>
<dbReference type="GO" id="GO:0003700">
    <property type="term" value="F:DNA-binding transcription factor activity"/>
    <property type="evidence" value="ECO:0007669"/>
    <property type="project" value="TreeGrafter"/>
</dbReference>
<feature type="domain" description="HTH tetR-type" evidence="5">
    <location>
        <begin position="14"/>
        <end position="74"/>
    </location>
</feature>
<dbReference type="RefSeq" id="WP_245866608.1">
    <property type="nucleotide sequence ID" value="NZ_PGFF01000001.1"/>
</dbReference>
<evidence type="ECO:0000313" key="7">
    <source>
        <dbReference type="Proteomes" id="UP000228758"/>
    </source>
</evidence>
<sequence length="211" mass="22157">MSGLGSMRTTYRHGDLRATLVAVGIELARQGGPDAVVLREATRQAGVAPNAAYRHFADRAALLAAVSDEAQAIVADRIEIAFDAIPDTGDATADARARLTAIGRAYIDFACTDPGLFRAAFTVPRDLATALEPPKAGARGRTPFELLGVSLDALVEAGALPAERRPGAEFLAWSAVHGLAMLHLEGPLAHLGSPMLEGVRDRVVEMAVRGI</sequence>
<dbReference type="Proteomes" id="UP000228758">
    <property type="component" value="Unassembled WGS sequence"/>
</dbReference>
<reference evidence="6 7" key="1">
    <citation type="submission" date="2017-11" db="EMBL/GenBank/DDBJ databases">
        <title>Genomic Encyclopedia of Archaeal and Bacterial Type Strains, Phase II (KMG-II): From Individual Species to Whole Genera.</title>
        <authorList>
            <person name="Goeker M."/>
        </authorList>
    </citation>
    <scope>NUCLEOTIDE SEQUENCE [LARGE SCALE GENOMIC DNA]</scope>
    <source>
        <strain evidence="6 7">DSM 27393</strain>
    </source>
</reference>
<keyword evidence="1" id="KW-0805">Transcription regulation</keyword>
<organism evidence="6 7">
    <name type="scientific">Diaminobutyricimonas aerilata</name>
    <dbReference type="NCBI Taxonomy" id="1162967"/>
    <lineage>
        <taxon>Bacteria</taxon>
        <taxon>Bacillati</taxon>
        <taxon>Actinomycetota</taxon>
        <taxon>Actinomycetes</taxon>
        <taxon>Micrococcales</taxon>
        <taxon>Microbacteriaceae</taxon>
        <taxon>Diaminobutyricimonas</taxon>
    </lineage>
</organism>
<keyword evidence="7" id="KW-1185">Reference proteome</keyword>
<keyword evidence="3" id="KW-0804">Transcription</keyword>
<evidence type="ECO:0000256" key="1">
    <source>
        <dbReference type="ARBA" id="ARBA00023015"/>
    </source>
</evidence>
<dbReference type="Gene3D" id="1.10.357.10">
    <property type="entry name" value="Tetracycline Repressor, domain 2"/>
    <property type="match status" value="1"/>
</dbReference>
<evidence type="ECO:0000259" key="5">
    <source>
        <dbReference type="PROSITE" id="PS50977"/>
    </source>
</evidence>
<keyword evidence="2 4" id="KW-0238">DNA-binding</keyword>
<evidence type="ECO:0000256" key="2">
    <source>
        <dbReference type="ARBA" id="ARBA00023125"/>
    </source>
</evidence>
<dbReference type="InterPro" id="IPR050109">
    <property type="entry name" value="HTH-type_TetR-like_transc_reg"/>
</dbReference>
<dbReference type="PANTHER" id="PTHR30055:SF220">
    <property type="entry name" value="TETR-FAMILY REGULATORY PROTEIN"/>
    <property type="match status" value="1"/>
</dbReference>
<evidence type="ECO:0000313" key="6">
    <source>
        <dbReference type="EMBL" id="PJJ71837.1"/>
    </source>
</evidence>
<gene>
    <name evidence="6" type="ORF">CLV46_1390</name>
</gene>
<evidence type="ECO:0000256" key="4">
    <source>
        <dbReference type="PROSITE-ProRule" id="PRU00335"/>
    </source>
</evidence>
<comment type="caution">
    <text evidence="6">The sequence shown here is derived from an EMBL/GenBank/DDBJ whole genome shotgun (WGS) entry which is preliminary data.</text>
</comment>
<dbReference type="Pfam" id="PF13305">
    <property type="entry name" value="TetR_C_33"/>
    <property type="match status" value="1"/>
</dbReference>
<protein>
    <submittedName>
        <fullName evidence="6">AcrR family transcriptional regulator</fullName>
    </submittedName>
</protein>
<accession>A0A2M9CIX0</accession>
<evidence type="ECO:0000256" key="3">
    <source>
        <dbReference type="ARBA" id="ARBA00023163"/>
    </source>
</evidence>
<dbReference type="EMBL" id="PGFF01000001">
    <property type="protein sequence ID" value="PJJ71837.1"/>
    <property type="molecule type" value="Genomic_DNA"/>
</dbReference>
<dbReference type="AlphaFoldDB" id="A0A2M9CIX0"/>
<dbReference type="InterPro" id="IPR009057">
    <property type="entry name" value="Homeodomain-like_sf"/>
</dbReference>
<dbReference type="GO" id="GO:0000976">
    <property type="term" value="F:transcription cis-regulatory region binding"/>
    <property type="evidence" value="ECO:0007669"/>
    <property type="project" value="TreeGrafter"/>
</dbReference>
<proteinExistence type="predicted"/>